<dbReference type="Pfam" id="PF00271">
    <property type="entry name" value="Helicase_C"/>
    <property type="match status" value="1"/>
</dbReference>
<evidence type="ECO:0000259" key="8">
    <source>
        <dbReference type="PROSITE" id="PS51195"/>
    </source>
</evidence>
<dbReference type="InterPro" id="IPR011545">
    <property type="entry name" value="DEAD/DEAH_box_helicase_dom"/>
</dbReference>
<keyword evidence="2" id="KW-0547">Nucleotide-binding</keyword>
<dbReference type="GO" id="GO:0003724">
    <property type="term" value="F:RNA helicase activity"/>
    <property type="evidence" value="ECO:0007669"/>
    <property type="project" value="InterPro"/>
</dbReference>
<dbReference type="PROSITE" id="PS51192">
    <property type="entry name" value="HELICASE_ATP_BIND_1"/>
    <property type="match status" value="1"/>
</dbReference>
<dbReference type="InterPro" id="IPR050079">
    <property type="entry name" value="DEAD_box_RNA_helicase"/>
</dbReference>
<evidence type="ECO:0000256" key="3">
    <source>
        <dbReference type="ARBA" id="ARBA00022801"/>
    </source>
</evidence>
<accession>X1FPY7</accession>
<dbReference type="InterPro" id="IPR027417">
    <property type="entry name" value="P-loop_NTPase"/>
</dbReference>
<dbReference type="PROSITE" id="PS51194">
    <property type="entry name" value="HELICASE_CTER"/>
    <property type="match status" value="1"/>
</dbReference>
<proteinExistence type="predicted"/>
<keyword evidence="3" id="KW-0378">Hydrolase</keyword>
<evidence type="ECO:0000259" key="7">
    <source>
        <dbReference type="PROSITE" id="PS51194"/>
    </source>
</evidence>
<gene>
    <name evidence="9" type="ORF">S03H2_15202</name>
</gene>
<feature type="domain" description="Helicase ATP-binding" evidence="6">
    <location>
        <begin position="34"/>
        <end position="206"/>
    </location>
</feature>
<dbReference type="PROSITE" id="PS51195">
    <property type="entry name" value="Q_MOTIF"/>
    <property type="match status" value="1"/>
</dbReference>
<dbReference type="PROSITE" id="PS00039">
    <property type="entry name" value="DEAD_ATP_HELICASE"/>
    <property type="match status" value="1"/>
</dbReference>
<organism evidence="9">
    <name type="scientific">marine sediment metagenome</name>
    <dbReference type="NCBI Taxonomy" id="412755"/>
    <lineage>
        <taxon>unclassified sequences</taxon>
        <taxon>metagenomes</taxon>
        <taxon>ecological metagenomes</taxon>
    </lineage>
</organism>
<dbReference type="GO" id="GO:0003676">
    <property type="term" value="F:nucleic acid binding"/>
    <property type="evidence" value="ECO:0007669"/>
    <property type="project" value="InterPro"/>
</dbReference>
<name>X1FPY7_9ZZZZ</name>
<dbReference type="GO" id="GO:0005524">
    <property type="term" value="F:ATP binding"/>
    <property type="evidence" value="ECO:0007669"/>
    <property type="project" value="UniProtKB-KW"/>
</dbReference>
<dbReference type="InterPro" id="IPR001650">
    <property type="entry name" value="Helicase_C-like"/>
</dbReference>
<dbReference type="CDD" id="cd00268">
    <property type="entry name" value="DEADc"/>
    <property type="match status" value="1"/>
</dbReference>
<dbReference type="AlphaFoldDB" id="X1FPY7"/>
<reference evidence="9" key="1">
    <citation type="journal article" date="2014" name="Front. Microbiol.">
        <title>High frequency of phylogenetically diverse reductive dehalogenase-homologous genes in deep subseafloor sedimentary metagenomes.</title>
        <authorList>
            <person name="Kawai M."/>
            <person name="Futagami T."/>
            <person name="Toyoda A."/>
            <person name="Takaki Y."/>
            <person name="Nishi S."/>
            <person name="Hori S."/>
            <person name="Arai W."/>
            <person name="Tsubouchi T."/>
            <person name="Morono Y."/>
            <person name="Uchiyama I."/>
            <person name="Ito T."/>
            <person name="Fujiyama A."/>
            <person name="Inagaki F."/>
            <person name="Takami H."/>
        </authorList>
    </citation>
    <scope>NUCLEOTIDE SEQUENCE</scope>
    <source>
        <strain evidence="9">Expedition CK06-06</strain>
    </source>
</reference>
<evidence type="ECO:0000256" key="1">
    <source>
        <dbReference type="ARBA" id="ARBA00022490"/>
    </source>
</evidence>
<dbReference type="Gene3D" id="3.40.50.300">
    <property type="entry name" value="P-loop containing nucleotide triphosphate hydrolases"/>
    <property type="match status" value="2"/>
</dbReference>
<comment type="caution">
    <text evidence="9">The sequence shown here is derived from an EMBL/GenBank/DDBJ whole genome shotgun (WGS) entry which is preliminary data.</text>
</comment>
<dbReference type="CDD" id="cd18787">
    <property type="entry name" value="SF2_C_DEAD"/>
    <property type="match status" value="1"/>
</dbReference>
<evidence type="ECO:0000259" key="6">
    <source>
        <dbReference type="PROSITE" id="PS51192"/>
    </source>
</evidence>
<dbReference type="SMART" id="SM00490">
    <property type="entry name" value="HELICc"/>
    <property type="match status" value="1"/>
</dbReference>
<keyword evidence="4" id="KW-0347">Helicase</keyword>
<dbReference type="SUPFAM" id="SSF52540">
    <property type="entry name" value="P-loop containing nucleoside triphosphate hydrolases"/>
    <property type="match status" value="1"/>
</dbReference>
<dbReference type="PANTHER" id="PTHR47959">
    <property type="entry name" value="ATP-DEPENDENT RNA HELICASE RHLE-RELATED"/>
    <property type="match status" value="1"/>
</dbReference>
<feature type="domain" description="Helicase C-terminal" evidence="7">
    <location>
        <begin position="233"/>
        <end position="357"/>
    </location>
</feature>
<dbReference type="GO" id="GO:0016787">
    <property type="term" value="F:hydrolase activity"/>
    <property type="evidence" value="ECO:0007669"/>
    <property type="project" value="UniProtKB-KW"/>
</dbReference>
<protein>
    <submittedName>
        <fullName evidence="9">Uncharacterized protein</fullName>
    </submittedName>
</protein>
<dbReference type="InterPro" id="IPR044742">
    <property type="entry name" value="DEAD/DEAH_RhlB"/>
</dbReference>
<dbReference type="PANTHER" id="PTHR47959:SF13">
    <property type="entry name" value="ATP-DEPENDENT RNA HELICASE RHLE"/>
    <property type="match status" value="1"/>
</dbReference>
<dbReference type="InterPro" id="IPR000629">
    <property type="entry name" value="RNA-helicase_DEAD-box_CS"/>
</dbReference>
<evidence type="ECO:0000313" key="9">
    <source>
        <dbReference type="EMBL" id="GAH47027.1"/>
    </source>
</evidence>
<keyword evidence="5" id="KW-0067">ATP-binding</keyword>
<sequence>MTNEFSHLNLHPLLVQTVAELGYTTPTDVQTQVIPLMLDGKDVIAQSQTGSGKTAAFALPILQNLIDGSGVHSVQTLVLTPTRELAIQVAEAITQYGRHLEVEVMAVYGGQHYGTSKRRIKKGVDVIVGTPGRLQDLMRQDILDLSGVRTVILDEADEMLSMGFIEDIENILRETPTKRQTTLFSATIPKPIRRLADSYMIAPQFITIEHQKLTVATTEQRYYLVNEKDKLAALTRLLEVEEVGATLIFTRTRVSSGRLANELIQRGFPAEALNGDLAQDARIRVLNRFRAGQIKVLVATDVAARGLDIDDISHVFNFDLPPDPEAYVHRIGRTGRAGKEGIAISLVTPGEKRSLSR</sequence>
<dbReference type="FunFam" id="3.40.50.300:FF:000108">
    <property type="entry name" value="ATP-dependent RNA helicase RhlE"/>
    <property type="match status" value="1"/>
</dbReference>
<dbReference type="EMBL" id="BARU01007718">
    <property type="protein sequence ID" value="GAH47027.1"/>
    <property type="molecule type" value="Genomic_DNA"/>
</dbReference>
<keyword evidence="1" id="KW-0963">Cytoplasm</keyword>
<dbReference type="InterPro" id="IPR014001">
    <property type="entry name" value="Helicase_ATP-bd"/>
</dbReference>
<feature type="domain" description="DEAD-box RNA helicase Q" evidence="8">
    <location>
        <begin position="3"/>
        <end position="31"/>
    </location>
</feature>
<evidence type="ECO:0000256" key="5">
    <source>
        <dbReference type="ARBA" id="ARBA00022840"/>
    </source>
</evidence>
<dbReference type="GO" id="GO:0005829">
    <property type="term" value="C:cytosol"/>
    <property type="evidence" value="ECO:0007669"/>
    <property type="project" value="TreeGrafter"/>
</dbReference>
<evidence type="ECO:0000256" key="4">
    <source>
        <dbReference type="ARBA" id="ARBA00022806"/>
    </source>
</evidence>
<evidence type="ECO:0000256" key="2">
    <source>
        <dbReference type="ARBA" id="ARBA00022741"/>
    </source>
</evidence>
<dbReference type="SMART" id="SM00487">
    <property type="entry name" value="DEXDc"/>
    <property type="match status" value="1"/>
</dbReference>
<feature type="non-terminal residue" evidence="9">
    <location>
        <position position="357"/>
    </location>
</feature>
<dbReference type="Pfam" id="PF00270">
    <property type="entry name" value="DEAD"/>
    <property type="match status" value="1"/>
</dbReference>
<dbReference type="InterPro" id="IPR014014">
    <property type="entry name" value="RNA_helicase_DEAD_Q_motif"/>
</dbReference>